<sequence length="290" mass="33879">MERKRLRSEEANEARHEDIAARVEAAVQGKQEERFLKMSDREEDTDMTLDTMEALYIGQARSTWKTVPFGKSAFDWQMYASLIEEVKPRTIVDIGSWAGGSALFFADFAEMLVGEKFQTVVSLDITLRNVRHRARQHPKIQFHECSTECFKDLFTDEFAARLPHPWLVSEDAHHHFDMVMERLNVLLQPGDYLVVEDTSTQMQDWFAQCNDGTEEDGQAAKQSQTAEAIHQLRKKKEILQRYCAFPTTLWEQLLARGRKSCKPHHHHHQTSLQREEQWHARRHAFREVSL</sequence>
<dbReference type="EMBL" id="CAXAMN010023583">
    <property type="protein sequence ID" value="CAK9078528.1"/>
    <property type="molecule type" value="Genomic_DNA"/>
</dbReference>
<accession>A0ABP0PSG0</accession>
<dbReference type="SUPFAM" id="SSF53335">
    <property type="entry name" value="S-adenosyl-L-methionine-dependent methyltransferases"/>
    <property type="match status" value="1"/>
</dbReference>
<dbReference type="Gene3D" id="3.40.50.150">
    <property type="entry name" value="Vaccinia Virus protein VP39"/>
    <property type="match status" value="1"/>
</dbReference>
<dbReference type="Proteomes" id="UP001642484">
    <property type="component" value="Unassembled WGS sequence"/>
</dbReference>
<dbReference type="InterPro" id="IPR007072">
    <property type="entry name" value="RNMT_CmcI"/>
</dbReference>
<evidence type="ECO:0008006" key="3">
    <source>
        <dbReference type="Google" id="ProtNLM"/>
    </source>
</evidence>
<dbReference type="InterPro" id="IPR029063">
    <property type="entry name" value="SAM-dependent_MTases_sf"/>
</dbReference>
<evidence type="ECO:0000313" key="1">
    <source>
        <dbReference type="EMBL" id="CAK9078528.1"/>
    </source>
</evidence>
<comment type="caution">
    <text evidence="1">The sequence shown here is derived from an EMBL/GenBank/DDBJ whole genome shotgun (WGS) entry which is preliminary data.</text>
</comment>
<reference evidence="1 2" key="1">
    <citation type="submission" date="2024-02" db="EMBL/GenBank/DDBJ databases">
        <authorList>
            <person name="Chen Y."/>
            <person name="Shah S."/>
            <person name="Dougan E. K."/>
            <person name="Thang M."/>
            <person name="Chan C."/>
        </authorList>
    </citation>
    <scope>NUCLEOTIDE SEQUENCE [LARGE SCALE GENOMIC DNA]</scope>
</reference>
<keyword evidence="2" id="KW-1185">Reference proteome</keyword>
<protein>
    <recommendedName>
        <fullName evidence="3">Rhamnosyl O-methyltransferase</fullName>
    </recommendedName>
</protein>
<dbReference type="Pfam" id="PF04989">
    <property type="entry name" value="RMNT_CmcI"/>
    <property type="match status" value="1"/>
</dbReference>
<organism evidence="1 2">
    <name type="scientific">Durusdinium trenchii</name>
    <dbReference type="NCBI Taxonomy" id="1381693"/>
    <lineage>
        <taxon>Eukaryota</taxon>
        <taxon>Sar</taxon>
        <taxon>Alveolata</taxon>
        <taxon>Dinophyceae</taxon>
        <taxon>Suessiales</taxon>
        <taxon>Symbiodiniaceae</taxon>
        <taxon>Durusdinium</taxon>
    </lineage>
</organism>
<proteinExistence type="predicted"/>
<name>A0ABP0PSG0_9DINO</name>
<evidence type="ECO:0000313" key="2">
    <source>
        <dbReference type="Proteomes" id="UP001642484"/>
    </source>
</evidence>
<gene>
    <name evidence="1" type="ORF">CCMP2556_LOCUS38710</name>
</gene>